<name>A0ABQ4SHH8_9HYPH</name>
<dbReference type="EMBL" id="BPQQ01000058">
    <property type="protein sequence ID" value="GJE02682.1"/>
    <property type="molecule type" value="Genomic_DNA"/>
</dbReference>
<evidence type="ECO:0000256" key="1">
    <source>
        <dbReference type="SAM" id="SignalP"/>
    </source>
</evidence>
<comment type="caution">
    <text evidence="2">The sequence shown here is derived from an EMBL/GenBank/DDBJ whole genome shotgun (WGS) entry which is preliminary data.</text>
</comment>
<evidence type="ECO:0000313" key="3">
    <source>
        <dbReference type="Proteomes" id="UP001055153"/>
    </source>
</evidence>
<dbReference type="Proteomes" id="UP001055153">
    <property type="component" value="Unassembled WGS sequence"/>
</dbReference>
<dbReference type="RefSeq" id="WP_238239566.1">
    <property type="nucleotide sequence ID" value="NZ_BPQQ01000058.1"/>
</dbReference>
<gene>
    <name evidence="2" type="ORF">GMJLKIPL_4631</name>
</gene>
<reference evidence="2" key="1">
    <citation type="journal article" date="2021" name="Front. Microbiol.">
        <title>Comprehensive Comparative Genomics and Phenotyping of Methylobacterium Species.</title>
        <authorList>
            <person name="Alessa O."/>
            <person name="Ogura Y."/>
            <person name="Fujitani Y."/>
            <person name="Takami H."/>
            <person name="Hayashi T."/>
            <person name="Sahin N."/>
            <person name="Tani A."/>
        </authorList>
    </citation>
    <scope>NUCLEOTIDE SEQUENCE</scope>
    <source>
        <strain evidence="2">DSM 17168</strain>
    </source>
</reference>
<feature type="chain" id="PRO_5045237407" evidence="1">
    <location>
        <begin position="24"/>
        <end position="89"/>
    </location>
</feature>
<sequence>MRRLVLGMAAAAACLGLPGTAFAQGFSIGPGGVRIDDGRRPYGVQREYYEERRGPSRAMCRELRQACLYKEELGEQGAGNCRRYRRMCG</sequence>
<feature type="signal peptide" evidence="1">
    <location>
        <begin position="1"/>
        <end position="23"/>
    </location>
</feature>
<evidence type="ECO:0000313" key="2">
    <source>
        <dbReference type="EMBL" id="GJE02682.1"/>
    </source>
</evidence>
<keyword evidence="3" id="KW-1185">Reference proteome</keyword>
<organism evidence="2 3">
    <name type="scientific">Methylobacterium isbiliense</name>
    <dbReference type="NCBI Taxonomy" id="315478"/>
    <lineage>
        <taxon>Bacteria</taxon>
        <taxon>Pseudomonadati</taxon>
        <taxon>Pseudomonadota</taxon>
        <taxon>Alphaproteobacteria</taxon>
        <taxon>Hyphomicrobiales</taxon>
        <taxon>Methylobacteriaceae</taxon>
        <taxon>Methylobacterium</taxon>
    </lineage>
</organism>
<keyword evidence="1" id="KW-0732">Signal</keyword>
<reference evidence="2" key="2">
    <citation type="submission" date="2021-08" db="EMBL/GenBank/DDBJ databases">
        <authorList>
            <person name="Tani A."/>
            <person name="Ola A."/>
            <person name="Ogura Y."/>
            <person name="Katsura K."/>
            <person name="Hayashi T."/>
        </authorList>
    </citation>
    <scope>NUCLEOTIDE SEQUENCE</scope>
    <source>
        <strain evidence="2">DSM 17168</strain>
    </source>
</reference>
<proteinExistence type="predicted"/>
<protein>
    <submittedName>
        <fullName evidence="2">Uncharacterized protein</fullName>
    </submittedName>
</protein>
<accession>A0ABQ4SHH8</accession>